<keyword evidence="6" id="KW-0067">ATP-binding</keyword>
<evidence type="ECO:0000256" key="2">
    <source>
        <dbReference type="ARBA" id="ARBA00022737"/>
    </source>
</evidence>
<keyword evidence="4" id="KW-0378">Hydrolase</keyword>
<accession>B0CY37</accession>
<name>B0CY37_LACBS</name>
<evidence type="ECO:0000313" key="12">
    <source>
        <dbReference type="EMBL" id="EDR12822.1"/>
    </source>
</evidence>
<dbReference type="KEGG" id="lbc:LACBIDRAFT_311711"/>
<dbReference type="GO" id="GO:0004525">
    <property type="term" value="F:ribonuclease III activity"/>
    <property type="evidence" value="ECO:0007669"/>
    <property type="project" value="InterPro"/>
</dbReference>
<evidence type="ECO:0000256" key="4">
    <source>
        <dbReference type="ARBA" id="ARBA00022801"/>
    </source>
</evidence>
<keyword evidence="3" id="KW-0547">Nucleotide-binding</keyword>
<dbReference type="PANTHER" id="PTHR14950:SF37">
    <property type="entry name" value="ENDORIBONUCLEASE DICER"/>
    <property type="match status" value="1"/>
</dbReference>
<gene>
    <name evidence="12" type="ORF">LACBIDRAFT_311711</name>
</gene>
<organism evidence="13">
    <name type="scientific">Laccaria bicolor (strain S238N-H82 / ATCC MYA-4686)</name>
    <name type="common">Bicoloured deceiver</name>
    <name type="synonym">Laccaria laccata var. bicolor</name>
    <dbReference type="NCBI Taxonomy" id="486041"/>
    <lineage>
        <taxon>Eukaryota</taxon>
        <taxon>Fungi</taxon>
        <taxon>Dikarya</taxon>
        <taxon>Basidiomycota</taxon>
        <taxon>Agaricomycotina</taxon>
        <taxon>Agaricomycetes</taxon>
        <taxon>Agaricomycetidae</taxon>
        <taxon>Agaricales</taxon>
        <taxon>Agaricineae</taxon>
        <taxon>Hydnangiaceae</taxon>
        <taxon>Laccaria</taxon>
    </lineage>
</organism>
<dbReference type="SUPFAM" id="SSF69065">
    <property type="entry name" value="RNase III domain-like"/>
    <property type="match status" value="2"/>
</dbReference>
<dbReference type="Pfam" id="PF00636">
    <property type="entry name" value="Ribonuclease_3"/>
    <property type="match status" value="2"/>
</dbReference>
<dbReference type="RefSeq" id="XP_001877086.1">
    <property type="nucleotide sequence ID" value="XM_001877051.1"/>
</dbReference>
<dbReference type="InParanoid" id="B0CY37"/>
<evidence type="ECO:0000313" key="13">
    <source>
        <dbReference type="Proteomes" id="UP000001194"/>
    </source>
</evidence>
<evidence type="ECO:0000259" key="9">
    <source>
        <dbReference type="PROSITE" id="PS50142"/>
    </source>
</evidence>
<dbReference type="Gene3D" id="3.40.50.300">
    <property type="entry name" value="P-loop containing nucleotide triphosphate hydrolases"/>
    <property type="match status" value="1"/>
</dbReference>
<evidence type="ECO:0000256" key="1">
    <source>
        <dbReference type="ARBA" id="ARBA00001946"/>
    </source>
</evidence>
<feature type="domain" description="PAZ" evidence="10">
    <location>
        <begin position="663"/>
        <end position="792"/>
    </location>
</feature>
<evidence type="ECO:0000259" key="10">
    <source>
        <dbReference type="PROSITE" id="PS50821"/>
    </source>
</evidence>
<evidence type="ECO:0000256" key="3">
    <source>
        <dbReference type="ARBA" id="ARBA00022741"/>
    </source>
</evidence>
<dbReference type="Gene3D" id="2.170.260.10">
    <property type="entry name" value="paz domain"/>
    <property type="match status" value="1"/>
</dbReference>
<dbReference type="OrthoDB" id="416741at2759"/>
<dbReference type="Gene3D" id="1.10.1520.10">
    <property type="entry name" value="Ribonuclease III domain"/>
    <property type="match status" value="2"/>
</dbReference>
<evidence type="ECO:0000256" key="7">
    <source>
        <dbReference type="PROSITE-ProRule" id="PRU00657"/>
    </source>
</evidence>
<keyword evidence="5" id="KW-0347">Helicase</keyword>
<dbReference type="CDD" id="cd00593">
    <property type="entry name" value="RIBOc"/>
    <property type="match status" value="2"/>
</dbReference>
<sequence>MPQLHTLMIDHAQNIKDQDSHSPMPIVRVMGEFYQTTVSSFRPRIFALAALPNDLHFDSEMLKLELILDAKVFGMAETKRSDILSLPDRPKELVIMYNTATGIAETRLSKQLHQFDPDESIFPSYFRASRHALLEVGPCAQDLVWRRALKEIETLIPSWYNSMDDDEETQSSILRAKQGIRDTLKNWPFTMPNLDPSSKGFNVTHKFRRLVDILMTCGSYGKGFRGIIFVQKRAIALVLVDLFRNLYHELRFIRPCALFGHSFSDFKRHQEIFHGFVTGEYNLLVATKSTEDLEIPRASMVIRYDLFDSQTSHAYAKARTCGRESHLIHMVERGNDMHHHILSHIMNAGADILRWTEALYEMANNFAPVPPRDIRESINPYHSDSDDEDSTEEYITDPTTSGRIYIQDATTVIYRFTAGLKSTGFRLEDDKSLFDLKEIHSGFGTTNTLVCSVTLPGTVIDNISGSPSLSKSQARRSACFEACRELSNAGLLDYRMVPLPPFLLRQHNGLPVPLTDKDERSSSTRCYPRKYPNFWANSITGPIVRLCPVIVSICPDADNFADFAPILILTRRPLPHLEGFKLFSSGISSSVRFQRAAVLQLNDSQQHLINQYTNRVFRAILNKPLTCSLEDSLYFIAPLTYPWSFPLQKGLDFPDVSDSISWDLVNLAALNWAIPIRAGSADELVLDLKDAVVQDRWVEFTRRYNVNEVRRDMTPLSKPDDSPREADYESLLDFCKARRKGFEGLKDYHQPIIQVERVSPVENHLDPTSKPLTPPSKAPAKYLIPELCAKFTLPASTLRTALLLPSIMRRIDDLLIVKELNARFFDHAIREDLLHVSLCAPSAGLEYNYERLELLGDAFLKYLCTIYVFVAEPTQNEGSLHIARQKLISNKSLLENSNLIGLPVYIQAKPFPAKSWQPPNFRLTPRTSKMIVDKSDEEAFTPMILGSEMSSDVVEGAFTRTSTACNPHVSGVDLAVINETSDVNERDPPFYGKKNKKKARQDEQSSQWLGDKAVADVVEAIIGAAYISGGRETALQVTKALAIPISNINRWSDFGRNVSTPPPDASAKLRPESTSAIERIIGHNFQRPHLLAQALTHSSMQGHESASYGRLEFIGDAILDFMVIQHIFNRDQTLSPGALTLLKGAMVSNSALAAVCVSSGLRKHLLFESYQLAGSIEVYANELKARQQKEYLAAEREGRSPGQYWLGIEPPKALSDVVESIIGAIYISDDFTPIGAERLFNNVLKPFYDKHITLQTLSHHPTKILFELFQAQGCHLFEISKENNAEKTLCHVLVHEVILASAEDVMPTLAARQASIFALDALQGDAEFMRRICDCRTQSSNKKPRRKSEFEEELLTLQ</sequence>
<protein>
    <submittedName>
        <fullName evidence="12">Predicted protein</fullName>
    </submittedName>
</protein>
<dbReference type="GO" id="GO:0005524">
    <property type="term" value="F:ATP binding"/>
    <property type="evidence" value="ECO:0007669"/>
    <property type="project" value="UniProtKB-KW"/>
</dbReference>
<feature type="region of interest" description="Disordered" evidence="8">
    <location>
        <begin position="985"/>
        <end position="1008"/>
    </location>
</feature>
<reference evidence="12 13" key="1">
    <citation type="journal article" date="2008" name="Nature">
        <title>The genome of Laccaria bicolor provides insights into mycorrhizal symbiosis.</title>
        <authorList>
            <person name="Martin F."/>
            <person name="Aerts A."/>
            <person name="Ahren D."/>
            <person name="Brun A."/>
            <person name="Danchin E.G.J."/>
            <person name="Duchaussoy F."/>
            <person name="Gibon J."/>
            <person name="Kohler A."/>
            <person name="Lindquist E."/>
            <person name="Pereda V."/>
            <person name="Salamov A."/>
            <person name="Shapiro H.J."/>
            <person name="Wuyts J."/>
            <person name="Blaudez D."/>
            <person name="Buee M."/>
            <person name="Brokstein P."/>
            <person name="Canbaeck B."/>
            <person name="Cohen D."/>
            <person name="Courty P.E."/>
            <person name="Coutinho P.M."/>
            <person name="Delaruelle C."/>
            <person name="Detter J.C."/>
            <person name="Deveau A."/>
            <person name="DiFazio S."/>
            <person name="Duplessis S."/>
            <person name="Fraissinet-Tachet L."/>
            <person name="Lucic E."/>
            <person name="Frey-Klett P."/>
            <person name="Fourrey C."/>
            <person name="Feussner I."/>
            <person name="Gay G."/>
            <person name="Grimwood J."/>
            <person name="Hoegger P.J."/>
            <person name="Jain P."/>
            <person name="Kilaru S."/>
            <person name="Labbe J."/>
            <person name="Lin Y.C."/>
            <person name="Legue V."/>
            <person name="Le Tacon F."/>
            <person name="Marmeisse R."/>
            <person name="Melayah D."/>
            <person name="Montanini B."/>
            <person name="Muratet M."/>
            <person name="Nehls U."/>
            <person name="Niculita-Hirzel H."/>
            <person name="Oudot-Le Secq M.P."/>
            <person name="Peter M."/>
            <person name="Quesneville H."/>
            <person name="Rajashekar B."/>
            <person name="Reich M."/>
            <person name="Rouhier N."/>
            <person name="Schmutz J."/>
            <person name="Yin T."/>
            <person name="Chalot M."/>
            <person name="Henrissat B."/>
            <person name="Kuees U."/>
            <person name="Lucas S."/>
            <person name="Van de Peer Y."/>
            <person name="Podila G.K."/>
            <person name="Polle A."/>
            <person name="Pukkila P.J."/>
            <person name="Richardson P.M."/>
            <person name="Rouze P."/>
            <person name="Sanders I.R."/>
            <person name="Stajich J.E."/>
            <person name="Tunlid A."/>
            <person name="Tuskan G."/>
            <person name="Grigoriev I.V."/>
        </authorList>
    </citation>
    <scope>NUCLEOTIDE SEQUENCE [LARGE SCALE GENOMIC DNA]</scope>
    <source>
        <strain evidence="13">S238N-H82 / ATCC MYA-4686</strain>
    </source>
</reference>
<evidence type="ECO:0000256" key="8">
    <source>
        <dbReference type="SAM" id="MobiDB-lite"/>
    </source>
</evidence>
<dbReference type="PROSITE" id="PS50821">
    <property type="entry name" value="PAZ"/>
    <property type="match status" value="1"/>
</dbReference>
<dbReference type="PROSITE" id="PS51327">
    <property type="entry name" value="DICER_DSRBF"/>
    <property type="match status" value="1"/>
</dbReference>
<dbReference type="PANTHER" id="PTHR14950">
    <property type="entry name" value="DICER-RELATED"/>
    <property type="match status" value="1"/>
</dbReference>
<dbReference type="Proteomes" id="UP000001194">
    <property type="component" value="Unassembled WGS sequence"/>
</dbReference>
<proteinExistence type="predicted"/>
<dbReference type="InterPro" id="IPR036389">
    <property type="entry name" value="RNase_III_sf"/>
</dbReference>
<dbReference type="InterPro" id="IPR005034">
    <property type="entry name" value="Dicer_dimerisation"/>
</dbReference>
<keyword evidence="2" id="KW-0677">Repeat</keyword>
<comment type="cofactor">
    <cofactor evidence="1">
        <name>Mg(2+)</name>
        <dbReference type="ChEBI" id="CHEBI:18420"/>
    </cofactor>
</comment>
<dbReference type="STRING" id="486041.B0CY37"/>
<dbReference type="GeneID" id="6072155"/>
<dbReference type="HOGENOM" id="CLU_000907_4_2_1"/>
<dbReference type="SUPFAM" id="SSF52540">
    <property type="entry name" value="P-loop containing nucleoside triphosphate hydrolases"/>
    <property type="match status" value="1"/>
</dbReference>
<keyword evidence="7" id="KW-0694">RNA-binding</keyword>
<dbReference type="PROSITE" id="PS50142">
    <property type="entry name" value="RNASE_3_2"/>
    <property type="match status" value="2"/>
</dbReference>
<feature type="domain" description="RNase III" evidence="9">
    <location>
        <begin position="1074"/>
        <end position="1230"/>
    </location>
</feature>
<dbReference type="InterPro" id="IPR003100">
    <property type="entry name" value="PAZ_dom"/>
</dbReference>
<evidence type="ECO:0000256" key="5">
    <source>
        <dbReference type="ARBA" id="ARBA00022806"/>
    </source>
</evidence>
<keyword evidence="13" id="KW-1185">Reference proteome</keyword>
<dbReference type="GO" id="GO:0006396">
    <property type="term" value="P:RNA processing"/>
    <property type="evidence" value="ECO:0007669"/>
    <property type="project" value="InterPro"/>
</dbReference>
<dbReference type="Pfam" id="PF03368">
    <property type="entry name" value="Dicer_dimer"/>
    <property type="match status" value="1"/>
</dbReference>
<dbReference type="InterPro" id="IPR038248">
    <property type="entry name" value="Dicer_dimer_sf"/>
</dbReference>
<dbReference type="GO" id="GO:0004386">
    <property type="term" value="F:helicase activity"/>
    <property type="evidence" value="ECO:0007669"/>
    <property type="project" value="UniProtKB-KW"/>
</dbReference>
<dbReference type="InterPro" id="IPR000999">
    <property type="entry name" value="RNase_III_dom"/>
</dbReference>
<dbReference type="EMBL" id="DS547094">
    <property type="protein sequence ID" value="EDR12822.1"/>
    <property type="molecule type" value="Genomic_DNA"/>
</dbReference>
<feature type="domain" description="Dicer dsRNA-binding fold" evidence="11">
    <location>
        <begin position="409"/>
        <end position="506"/>
    </location>
</feature>
<dbReference type="Gene3D" id="3.30.160.380">
    <property type="entry name" value="Dicer dimerisation domain"/>
    <property type="match status" value="1"/>
</dbReference>
<dbReference type="InterPro" id="IPR027417">
    <property type="entry name" value="P-loop_NTPase"/>
</dbReference>
<feature type="domain" description="RNase III" evidence="9">
    <location>
        <begin position="816"/>
        <end position="1030"/>
    </location>
</feature>
<evidence type="ECO:0000259" key="11">
    <source>
        <dbReference type="PROSITE" id="PS51327"/>
    </source>
</evidence>
<dbReference type="GO" id="GO:0003723">
    <property type="term" value="F:RNA binding"/>
    <property type="evidence" value="ECO:0007669"/>
    <property type="project" value="UniProtKB-UniRule"/>
</dbReference>
<dbReference type="SMART" id="SM00535">
    <property type="entry name" value="RIBOc"/>
    <property type="match status" value="2"/>
</dbReference>
<evidence type="ECO:0000256" key="6">
    <source>
        <dbReference type="ARBA" id="ARBA00022840"/>
    </source>
</evidence>